<evidence type="ECO:0000256" key="1">
    <source>
        <dbReference type="ARBA" id="ARBA00007754"/>
    </source>
</evidence>
<dbReference type="Pfam" id="PF02156">
    <property type="entry name" value="Glyco_hydro_26"/>
    <property type="match status" value="1"/>
</dbReference>
<feature type="active site" description="Nucleophile" evidence="4">
    <location>
        <position position="270"/>
    </location>
</feature>
<dbReference type="Gene3D" id="3.20.20.80">
    <property type="entry name" value="Glycosidases"/>
    <property type="match status" value="1"/>
</dbReference>
<keyword evidence="2 4" id="KW-0378">Hydrolase</keyword>
<evidence type="ECO:0000313" key="7">
    <source>
        <dbReference type="EMBL" id="SFS85778.1"/>
    </source>
</evidence>
<dbReference type="InterPro" id="IPR022790">
    <property type="entry name" value="GH26_dom"/>
</dbReference>
<feature type="active site" description="Proton donor" evidence="4">
    <location>
        <position position="176"/>
    </location>
</feature>
<proteinExistence type="inferred from homology"/>
<dbReference type="AlphaFoldDB" id="A0A1I6T9J0"/>
<evidence type="ECO:0000313" key="8">
    <source>
        <dbReference type="Proteomes" id="UP000198852"/>
    </source>
</evidence>
<keyword evidence="3 4" id="KW-0326">Glycosidase</keyword>
<dbReference type="EMBL" id="FOZX01000006">
    <property type="protein sequence ID" value="SFS85778.1"/>
    <property type="molecule type" value="Genomic_DNA"/>
</dbReference>
<evidence type="ECO:0000256" key="3">
    <source>
        <dbReference type="ARBA" id="ARBA00023295"/>
    </source>
</evidence>
<evidence type="ECO:0000256" key="5">
    <source>
        <dbReference type="SAM" id="SignalP"/>
    </source>
</evidence>
<dbReference type="PANTHER" id="PTHR40079:SF4">
    <property type="entry name" value="GH26 DOMAIN-CONTAINING PROTEIN-RELATED"/>
    <property type="match status" value="1"/>
</dbReference>
<dbReference type="STRING" id="95161.SAMN05660874_03781"/>
<keyword evidence="8" id="KW-1185">Reference proteome</keyword>
<organism evidence="7 8">
    <name type="scientific">Saccharopolyspora flava</name>
    <dbReference type="NCBI Taxonomy" id="95161"/>
    <lineage>
        <taxon>Bacteria</taxon>
        <taxon>Bacillati</taxon>
        <taxon>Actinomycetota</taxon>
        <taxon>Actinomycetes</taxon>
        <taxon>Pseudonocardiales</taxon>
        <taxon>Pseudonocardiaceae</taxon>
        <taxon>Saccharopolyspora</taxon>
    </lineage>
</organism>
<sequence length="321" mass="35940">MRRRALALLASAACLAAVPLPASAAPPADPLEYLKSITGSNVVSGQHNKEPLSDPTRWTQKIHDITGDYPGLWGGDFLFADADVQQRQNLVDEAINQWNNGALVTLTWHVCPPTQGSSCGWEDGVMSDLSDEQWSQLITDGTELNRAWKSRLDEVVPYLRQLQDAGVTVLWRPLHEINDGWSWWGGRPGPDGSAALYRITHEHLDQQGLTNLVWNWNVKDSSTSGLRDYWPTDDRVDLASIDIWEKAAPSQSDYEAMRDVAGGRPIALGEVGTVPTPELLDAQPDWSYFMLWAEYLDQNDPSEVQRTYWDDRVLVLDEMQG</sequence>
<evidence type="ECO:0000256" key="4">
    <source>
        <dbReference type="PROSITE-ProRule" id="PRU01100"/>
    </source>
</evidence>
<evidence type="ECO:0000256" key="2">
    <source>
        <dbReference type="ARBA" id="ARBA00022801"/>
    </source>
</evidence>
<dbReference type="InterPro" id="IPR017853">
    <property type="entry name" value="GH"/>
</dbReference>
<reference evidence="8" key="1">
    <citation type="submission" date="2016-10" db="EMBL/GenBank/DDBJ databases">
        <authorList>
            <person name="Varghese N."/>
            <person name="Submissions S."/>
        </authorList>
    </citation>
    <scope>NUCLEOTIDE SEQUENCE [LARGE SCALE GENOMIC DNA]</scope>
    <source>
        <strain evidence="8">DSM 44771</strain>
    </source>
</reference>
<feature type="domain" description="GH26" evidence="6">
    <location>
        <begin position="25"/>
        <end position="317"/>
    </location>
</feature>
<evidence type="ECO:0000259" key="6">
    <source>
        <dbReference type="PROSITE" id="PS51764"/>
    </source>
</evidence>
<dbReference type="PRINTS" id="PR00739">
    <property type="entry name" value="GLHYDRLASE26"/>
</dbReference>
<dbReference type="RefSeq" id="WP_093419722.1">
    <property type="nucleotide sequence ID" value="NZ_FOZX01000006.1"/>
</dbReference>
<dbReference type="SUPFAM" id="SSF51445">
    <property type="entry name" value="(Trans)glycosidases"/>
    <property type="match status" value="1"/>
</dbReference>
<comment type="similarity">
    <text evidence="1 4">Belongs to the glycosyl hydrolase 26 family.</text>
</comment>
<dbReference type="GO" id="GO:0006080">
    <property type="term" value="P:substituted mannan metabolic process"/>
    <property type="evidence" value="ECO:0007669"/>
    <property type="project" value="InterPro"/>
</dbReference>
<keyword evidence="5" id="KW-0732">Signal</keyword>
<dbReference type="PROSITE" id="PS51764">
    <property type="entry name" value="GH26"/>
    <property type="match status" value="1"/>
</dbReference>
<name>A0A1I6T9J0_9PSEU</name>
<dbReference type="OrthoDB" id="9816550at2"/>
<feature type="chain" id="PRO_5011516439" evidence="5">
    <location>
        <begin position="25"/>
        <end position="321"/>
    </location>
</feature>
<protein>
    <submittedName>
        <fullName evidence="7">Mannan endo-1,4-beta-mannosidase</fullName>
    </submittedName>
</protein>
<feature type="signal peptide" evidence="5">
    <location>
        <begin position="1"/>
        <end position="24"/>
    </location>
</feature>
<dbReference type="Proteomes" id="UP000198852">
    <property type="component" value="Unassembled WGS sequence"/>
</dbReference>
<dbReference type="PANTHER" id="PTHR40079">
    <property type="entry name" value="MANNAN ENDO-1,4-BETA-MANNOSIDASE E-RELATED"/>
    <property type="match status" value="1"/>
</dbReference>
<dbReference type="InterPro" id="IPR000805">
    <property type="entry name" value="Glyco_hydro_26"/>
</dbReference>
<gene>
    <name evidence="7" type="ORF">SAMN05660874_03781</name>
</gene>
<accession>A0A1I6T9J0</accession>
<dbReference type="GO" id="GO:0016985">
    <property type="term" value="F:mannan endo-1,4-beta-mannosidase activity"/>
    <property type="evidence" value="ECO:0007669"/>
    <property type="project" value="InterPro"/>
</dbReference>